<keyword evidence="5 10" id="KW-0418">Kinase</keyword>
<comment type="caution">
    <text evidence="10">The sequence shown here is derived from an EMBL/GenBank/DDBJ whole genome shotgun (WGS) entry which is preliminary data.</text>
</comment>
<accession>A0ABR7N7Q5</accession>
<evidence type="ECO:0000256" key="3">
    <source>
        <dbReference type="ARBA" id="ARBA00022679"/>
    </source>
</evidence>
<evidence type="ECO:0000256" key="7">
    <source>
        <dbReference type="ARBA" id="ARBA00023209"/>
    </source>
</evidence>
<evidence type="ECO:0000256" key="8">
    <source>
        <dbReference type="ARBA" id="ARBA00023264"/>
    </source>
</evidence>
<keyword evidence="4" id="KW-0547">Nucleotide-binding</keyword>
<reference evidence="10 11" key="1">
    <citation type="submission" date="2020-08" db="EMBL/GenBank/DDBJ databases">
        <title>Genome public.</title>
        <authorList>
            <person name="Liu C."/>
            <person name="Sun Q."/>
        </authorList>
    </citation>
    <scope>NUCLEOTIDE SEQUENCE [LARGE SCALE GENOMIC DNA]</scope>
    <source>
        <strain evidence="10 11">NSJ-46</strain>
    </source>
</reference>
<evidence type="ECO:0000256" key="2">
    <source>
        <dbReference type="ARBA" id="ARBA00005983"/>
    </source>
</evidence>
<evidence type="ECO:0000256" key="4">
    <source>
        <dbReference type="ARBA" id="ARBA00022741"/>
    </source>
</evidence>
<dbReference type="Pfam" id="PF00781">
    <property type="entry name" value="DAGK_cat"/>
    <property type="match status" value="1"/>
</dbReference>
<dbReference type="EMBL" id="JACRSZ010000003">
    <property type="protein sequence ID" value="MBC8572406.1"/>
    <property type="molecule type" value="Genomic_DNA"/>
</dbReference>
<dbReference type="SMART" id="SM00046">
    <property type="entry name" value="DAGKc"/>
    <property type="match status" value="1"/>
</dbReference>
<dbReference type="Gene3D" id="2.60.200.40">
    <property type="match status" value="1"/>
</dbReference>
<keyword evidence="6" id="KW-0067">ATP-binding</keyword>
<dbReference type="InterPro" id="IPR050187">
    <property type="entry name" value="Lipid_Phosphate_FormReg"/>
</dbReference>
<keyword evidence="7" id="KW-0444">Lipid biosynthesis</keyword>
<dbReference type="PROSITE" id="PS50146">
    <property type="entry name" value="DAGK"/>
    <property type="match status" value="1"/>
</dbReference>
<dbReference type="InterPro" id="IPR016064">
    <property type="entry name" value="NAD/diacylglycerol_kinase_sf"/>
</dbReference>
<dbReference type="GO" id="GO:0016301">
    <property type="term" value="F:kinase activity"/>
    <property type="evidence" value="ECO:0007669"/>
    <property type="project" value="UniProtKB-KW"/>
</dbReference>
<dbReference type="PANTHER" id="PTHR12358">
    <property type="entry name" value="SPHINGOSINE KINASE"/>
    <property type="match status" value="1"/>
</dbReference>
<dbReference type="Gene3D" id="3.40.50.10330">
    <property type="entry name" value="Probable inorganic polyphosphate/atp-NAD kinase, domain 1"/>
    <property type="match status" value="1"/>
</dbReference>
<name>A0ABR7N7Q5_9FIRM</name>
<evidence type="ECO:0000256" key="5">
    <source>
        <dbReference type="ARBA" id="ARBA00022777"/>
    </source>
</evidence>
<gene>
    <name evidence="10" type="ORF">H8716_04790</name>
</gene>
<dbReference type="InterPro" id="IPR045540">
    <property type="entry name" value="YegS/DAGK_C"/>
</dbReference>
<dbReference type="PANTHER" id="PTHR12358:SF54">
    <property type="entry name" value="SPHINGOSINE KINASE RELATED PROTEIN"/>
    <property type="match status" value="1"/>
</dbReference>
<dbReference type="Proteomes" id="UP000657421">
    <property type="component" value="Unassembled WGS sequence"/>
</dbReference>
<keyword evidence="11" id="KW-1185">Reference proteome</keyword>
<dbReference type="RefSeq" id="WP_249307384.1">
    <property type="nucleotide sequence ID" value="NZ_JACRSZ010000003.1"/>
</dbReference>
<evidence type="ECO:0000313" key="11">
    <source>
        <dbReference type="Proteomes" id="UP000657421"/>
    </source>
</evidence>
<comment type="similarity">
    <text evidence="2">Belongs to the diacylglycerol/lipid kinase family.</text>
</comment>
<dbReference type="SUPFAM" id="SSF111331">
    <property type="entry name" value="NAD kinase/diacylglycerol kinase-like"/>
    <property type="match status" value="1"/>
</dbReference>
<organism evidence="10 11">
    <name type="scientific">Jingyaoa shaoxingensis</name>
    <dbReference type="NCBI Taxonomy" id="2763671"/>
    <lineage>
        <taxon>Bacteria</taxon>
        <taxon>Bacillati</taxon>
        <taxon>Bacillota</taxon>
        <taxon>Clostridia</taxon>
        <taxon>Lachnospirales</taxon>
        <taxon>Lachnospiraceae</taxon>
        <taxon>Jingyaoa</taxon>
    </lineage>
</organism>
<dbReference type="InterPro" id="IPR017438">
    <property type="entry name" value="ATP-NAD_kinase_N"/>
</dbReference>
<dbReference type="Pfam" id="PF19279">
    <property type="entry name" value="YegS_C"/>
    <property type="match status" value="1"/>
</dbReference>
<sequence>MYYFIVNPSSSSGKGMKIWKTVEKQLHTEHVPYHVFFTSRHTPGSELAKLISSRHAPCTIVAVGGDGTVNEVINGLTNFDKIRFGYIPSGSGNDLAAGLGLKTSPLAALHAILHPKCIRPITIGCTHTPEKTYRFIVSSGIGYDAAVCHEAINSGMKKLLNRFGLGRLTYLSIALKQLILLHSTPVSMLLDDRRQFEFDDIFFIAGMNLKYEGGGFKFCPDADPCDDYLDLCLIEKMSKLRILRLLPTAFKGDHVNFDGVHIYRCKKAVIRTATPLAVHTDGEKAGFQWLITWELEPEKLSFIIS</sequence>
<dbReference type="NCBIfam" id="TIGR00147">
    <property type="entry name" value="YegS/Rv2252/BmrU family lipid kinase"/>
    <property type="match status" value="1"/>
</dbReference>
<dbReference type="InterPro" id="IPR001206">
    <property type="entry name" value="Diacylglycerol_kinase_cat_dom"/>
</dbReference>
<keyword evidence="7" id="KW-0594">Phospholipid biosynthesis</keyword>
<evidence type="ECO:0000313" key="10">
    <source>
        <dbReference type="EMBL" id="MBC8572406.1"/>
    </source>
</evidence>
<evidence type="ECO:0000256" key="1">
    <source>
        <dbReference type="ARBA" id="ARBA00001946"/>
    </source>
</evidence>
<keyword evidence="7" id="KW-0443">Lipid metabolism</keyword>
<proteinExistence type="inferred from homology"/>
<feature type="domain" description="DAGKc" evidence="9">
    <location>
        <begin position="1"/>
        <end position="130"/>
    </location>
</feature>
<protein>
    <submittedName>
        <fullName evidence="10">Diacylglycerol kinase family lipid kinase</fullName>
    </submittedName>
</protein>
<keyword evidence="8" id="KW-1208">Phospholipid metabolism</keyword>
<dbReference type="InterPro" id="IPR005218">
    <property type="entry name" value="Diacylglycerol/lipid_kinase"/>
</dbReference>
<evidence type="ECO:0000259" key="9">
    <source>
        <dbReference type="PROSITE" id="PS50146"/>
    </source>
</evidence>
<keyword evidence="3" id="KW-0808">Transferase</keyword>
<comment type="cofactor">
    <cofactor evidence="1">
        <name>Mg(2+)</name>
        <dbReference type="ChEBI" id="CHEBI:18420"/>
    </cofactor>
</comment>
<evidence type="ECO:0000256" key="6">
    <source>
        <dbReference type="ARBA" id="ARBA00022840"/>
    </source>
</evidence>